<keyword evidence="1" id="KW-0812">Transmembrane</keyword>
<evidence type="ECO:0000313" key="2">
    <source>
        <dbReference type="EMBL" id="MFC4268647.1"/>
    </source>
</evidence>
<feature type="transmembrane region" description="Helical" evidence="1">
    <location>
        <begin position="108"/>
        <end position="127"/>
    </location>
</feature>
<comment type="caution">
    <text evidence="2">The sequence shown here is derived from an EMBL/GenBank/DDBJ whole genome shotgun (WGS) entry which is preliminary data.</text>
</comment>
<dbReference type="EMBL" id="JBHSCY010000001">
    <property type="protein sequence ID" value="MFC4268647.1"/>
    <property type="molecule type" value="Genomic_DNA"/>
</dbReference>
<evidence type="ECO:0000313" key="3">
    <source>
        <dbReference type="Proteomes" id="UP001595826"/>
    </source>
</evidence>
<keyword evidence="1" id="KW-0472">Membrane</keyword>
<sequence>MGENKHIKELDDFSKKYIKDIDTEKLSPEFTSELMKKIQVLNVYKVQPFTPLISKKVWFLIGLLLVAILSIPFNSNEESILSVPELDVTFLNKFQLSNLIESVSISNTTFSIICLFGLMIFIQFIYLKKYFESRIH</sequence>
<keyword evidence="3" id="KW-1185">Reference proteome</keyword>
<name>A0ABV8R893_9FLAO</name>
<keyword evidence="1" id="KW-1133">Transmembrane helix</keyword>
<gene>
    <name evidence="2" type="ORF">ACFOWD_06990</name>
</gene>
<accession>A0ABV8R893</accession>
<dbReference type="RefSeq" id="WP_377409219.1">
    <property type="nucleotide sequence ID" value="NZ_JBHSCY010000001.1"/>
</dbReference>
<reference evidence="3" key="1">
    <citation type="journal article" date="2019" name="Int. J. Syst. Evol. Microbiol.">
        <title>The Global Catalogue of Microorganisms (GCM) 10K type strain sequencing project: providing services to taxonomists for standard genome sequencing and annotation.</title>
        <authorList>
            <consortium name="The Broad Institute Genomics Platform"/>
            <consortium name="The Broad Institute Genome Sequencing Center for Infectious Disease"/>
            <person name="Wu L."/>
            <person name="Ma J."/>
        </authorList>
    </citation>
    <scope>NUCLEOTIDE SEQUENCE [LARGE SCALE GENOMIC DNA]</scope>
    <source>
        <strain evidence="3">CECT 8655</strain>
    </source>
</reference>
<feature type="transmembrane region" description="Helical" evidence="1">
    <location>
        <begin position="57"/>
        <end position="75"/>
    </location>
</feature>
<evidence type="ECO:0000256" key="1">
    <source>
        <dbReference type="SAM" id="Phobius"/>
    </source>
</evidence>
<protein>
    <submittedName>
        <fullName evidence="2">Uncharacterized protein</fullName>
    </submittedName>
</protein>
<proteinExistence type="predicted"/>
<dbReference type="Proteomes" id="UP001595826">
    <property type="component" value="Unassembled WGS sequence"/>
</dbReference>
<organism evidence="2 3">
    <name type="scientific">Polaribacter marinivivus</name>
    <dbReference type="NCBI Taxonomy" id="1524260"/>
    <lineage>
        <taxon>Bacteria</taxon>
        <taxon>Pseudomonadati</taxon>
        <taxon>Bacteroidota</taxon>
        <taxon>Flavobacteriia</taxon>
        <taxon>Flavobacteriales</taxon>
        <taxon>Flavobacteriaceae</taxon>
    </lineage>
</organism>